<sequence length="194" mass="20416">MTATPALILASTSRYRAQLLERLRLPFETARPEVDETPHPGEPPATLALRLAMGKAEAVARARPGAVVIGSDQVASCDGRLLGKPGSREAALAQLRAMSGREAVFLTAVAVAVPGAATAQWLDTTTVRFRALADDAIARYIDAEQPWDCAGSFRCEGLGIALFEAIESNDPTALVGLPLIATARLLRAAGFVLP</sequence>
<name>A0ABT6MQI0_9GAMM</name>
<dbReference type="PANTHER" id="PTHR43213:SF10">
    <property type="entry name" value="7-METHYL-GTP PYROPHOSPHATASE"/>
    <property type="match status" value="1"/>
</dbReference>
<dbReference type="PIRSF" id="PIRSF006305">
    <property type="entry name" value="Maf"/>
    <property type="match status" value="1"/>
</dbReference>
<dbReference type="InterPro" id="IPR029001">
    <property type="entry name" value="ITPase-like_fam"/>
</dbReference>
<comment type="caution">
    <text evidence="5">Lacks conserved residue(s) required for the propagation of feature annotation.</text>
</comment>
<feature type="active site" description="Proton acceptor" evidence="5">
    <location>
        <position position="72"/>
    </location>
</feature>
<dbReference type="Pfam" id="PF02545">
    <property type="entry name" value="Maf"/>
    <property type="match status" value="1"/>
</dbReference>
<proteinExistence type="inferred from homology"/>
<reference evidence="6" key="1">
    <citation type="journal article" date="2007" name="Int. J. Syst. Evol. Microbiol.">
        <title>Luteimonas composti sp. nov., a moderately thermophilic bacterium isolated from food waste.</title>
        <authorList>
            <person name="Young C.C."/>
            <person name="Kampfer P."/>
            <person name="Chen W.M."/>
            <person name="Yen W.S."/>
            <person name="Arun A.B."/>
            <person name="Lai W.A."/>
            <person name="Shen F.T."/>
            <person name="Rekha P.D."/>
            <person name="Lin K.Y."/>
            <person name="Chou J.H."/>
        </authorList>
    </citation>
    <scope>NUCLEOTIDE SEQUENCE</scope>
    <source>
        <strain evidence="6">CC-YY355</strain>
    </source>
</reference>
<feature type="site" description="Important for substrate specificity" evidence="5">
    <location>
        <position position="15"/>
    </location>
</feature>
<dbReference type="Proteomes" id="UP001160550">
    <property type="component" value="Unassembled WGS sequence"/>
</dbReference>
<accession>A0ABT6MQI0</accession>
<comment type="similarity">
    <text evidence="5">Belongs to the Maf family. YceF subfamily.</text>
</comment>
<reference evidence="6" key="2">
    <citation type="submission" date="2023-04" db="EMBL/GenBank/DDBJ databases">
        <authorList>
            <person name="Sun J.-Q."/>
        </authorList>
    </citation>
    <scope>NUCLEOTIDE SEQUENCE</scope>
    <source>
        <strain evidence="6">CC-YY355</strain>
    </source>
</reference>
<keyword evidence="2 5" id="KW-0963">Cytoplasm</keyword>
<dbReference type="RefSeq" id="WP_280942072.1">
    <property type="nucleotide sequence ID" value="NZ_JARYGX010000014.1"/>
</dbReference>
<dbReference type="NCBIfam" id="TIGR00172">
    <property type="entry name" value="maf"/>
    <property type="match status" value="1"/>
</dbReference>
<dbReference type="EC" id="3.6.1.-" evidence="5"/>
<feature type="site" description="Important for substrate specificity" evidence="5">
    <location>
        <position position="156"/>
    </location>
</feature>
<comment type="caution">
    <text evidence="6">The sequence shown here is derived from an EMBL/GenBank/DDBJ whole genome shotgun (WGS) entry which is preliminary data.</text>
</comment>
<keyword evidence="4 5" id="KW-0546">Nucleotide metabolism</keyword>
<dbReference type="HAMAP" id="MF_00528">
    <property type="entry name" value="Maf"/>
    <property type="match status" value="1"/>
</dbReference>
<keyword evidence="7" id="KW-1185">Reference proteome</keyword>
<feature type="site" description="Important for substrate specificity" evidence="5">
    <location>
        <position position="73"/>
    </location>
</feature>
<organism evidence="6 7">
    <name type="scientific">Luteimonas composti</name>
    <dbReference type="NCBI Taxonomy" id="398257"/>
    <lineage>
        <taxon>Bacteria</taxon>
        <taxon>Pseudomonadati</taxon>
        <taxon>Pseudomonadota</taxon>
        <taxon>Gammaproteobacteria</taxon>
        <taxon>Lysobacterales</taxon>
        <taxon>Lysobacteraceae</taxon>
        <taxon>Luteimonas</taxon>
    </lineage>
</organism>
<dbReference type="PANTHER" id="PTHR43213">
    <property type="entry name" value="BIFUNCTIONAL DTTP/UTP PYROPHOSPHATASE/METHYLTRANSFERASE PROTEIN-RELATED"/>
    <property type="match status" value="1"/>
</dbReference>
<evidence type="ECO:0000313" key="7">
    <source>
        <dbReference type="Proteomes" id="UP001160550"/>
    </source>
</evidence>
<evidence type="ECO:0000256" key="4">
    <source>
        <dbReference type="ARBA" id="ARBA00023080"/>
    </source>
</evidence>
<protein>
    <recommendedName>
        <fullName evidence="5">7-methyl-GTP pyrophosphatase</fullName>
        <shortName evidence="5">m(7)GTP pyrophosphatase</shortName>
        <ecNumber evidence="5">3.6.1.-</ecNumber>
    </recommendedName>
</protein>
<evidence type="ECO:0000313" key="6">
    <source>
        <dbReference type="EMBL" id="MDH7452858.1"/>
    </source>
</evidence>
<evidence type="ECO:0000256" key="1">
    <source>
        <dbReference type="ARBA" id="ARBA00004496"/>
    </source>
</evidence>
<dbReference type="EMBL" id="JARYGX010000014">
    <property type="protein sequence ID" value="MDH7452858.1"/>
    <property type="molecule type" value="Genomic_DNA"/>
</dbReference>
<evidence type="ECO:0000256" key="5">
    <source>
        <dbReference type="HAMAP-Rule" id="MF_00528"/>
    </source>
</evidence>
<comment type="subcellular location">
    <subcellularLocation>
        <location evidence="1 5">Cytoplasm</location>
    </subcellularLocation>
</comment>
<comment type="cofactor">
    <cofactor evidence="5">
        <name>a divalent metal cation</name>
        <dbReference type="ChEBI" id="CHEBI:60240"/>
    </cofactor>
</comment>
<dbReference type="SUPFAM" id="SSF52972">
    <property type="entry name" value="ITPase-like"/>
    <property type="match status" value="1"/>
</dbReference>
<dbReference type="CDD" id="cd00555">
    <property type="entry name" value="Maf"/>
    <property type="match status" value="1"/>
</dbReference>
<keyword evidence="3 5" id="KW-0378">Hydrolase</keyword>
<comment type="catalytic activity">
    <reaction evidence="5">
        <text>N(7)-methyl-GTP + H2O = N(7)-methyl-GMP + diphosphate + H(+)</text>
        <dbReference type="Rhea" id="RHEA:58744"/>
        <dbReference type="ChEBI" id="CHEBI:15377"/>
        <dbReference type="ChEBI" id="CHEBI:15378"/>
        <dbReference type="ChEBI" id="CHEBI:33019"/>
        <dbReference type="ChEBI" id="CHEBI:58285"/>
        <dbReference type="ChEBI" id="CHEBI:87133"/>
    </reaction>
</comment>
<dbReference type="InterPro" id="IPR003697">
    <property type="entry name" value="Maf-like"/>
</dbReference>
<comment type="function">
    <text evidence="5">Nucleoside triphosphate pyrophosphatase that hydrolyzes 7-methyl-GTP (m(7)GTP). May have a dual role in cell division arrest and in preventing the incorporation of modified nucleotides into cellular nucleic acids.</text>
</comment>
<evidence type="ECO:0000256" key="3">
    <source>
        <dbReference type="ARBA" id="ARBA00022801"/>
    </source>
</evidence>
<gene>
    <name evidence="6" type="ORF">QF205_07145</name>
</gene>
<dbReference type="Gene3D" id="3.90.950.10">
    <property type="match status" value="1"/>
</dbReference>
<evidence type="ECO:0000256" key="2">
    <source>
        <dbReference type="ARBA" id="ARBA00022490"/>
    </source>
</evidence>